<evidence type="ECO:0000313" key="3">
    <source>
        <dbReference type="Proteomes" id="UP000244240"/>
    </source>
</evidence>
<comment type="caution">
    <text evidence="2">The sequence shown here is derived from an EMBL/GenBank/DDBJ whole genome shotgun (WGS) entry which is preliminary data.</text>
</comment>
<reference evidence="2 3" key="1">
    <citation type="submission" date="2018-04" db="EMBL/GenBank/DDBJ databases">
        <title>Genomic Encyclopedia of Archaeal and Bacterial Type Strains, Phase II (KMG-II): from individual species to whole genera.</title>
        <authorList>
            <person name="Goeker M."/>
        </authorList>
    </citation>
    <scope>NUCLEOTIDE SEQUENCE [LARGE SCALE GENOMIC DNA]</scope>
    <source>
        <strain evidence="2 3">DSM 45787</strain>
    </source>
</reference>
<feature type="region of interest" description="Disordered" evidence="1">
    <location>
        <begin position="55"/>
        <end position="80"/>
    </location>
</feature>
<keyword evidence="3" id="KW-1185">Reference proteome</keyword>
<sequence>MENRKELTYLIFDLIVKQLEETPEQDRIISRLEVADSALELTLKTGEEYRIDVKRLNSPSDEKERMPLLDHQREEESGKRIPAEHWDELAQSCETVIQFLEYDKRKMEELSELVPDFPWKKRSRMIDDVLEQLRAALSRIDPDWE</sequence>
<dbReference type="AlphaFoldDB" id="A0A2T6BS13"/>
<evidence type="ECO:0000256" key="1">
    <source>
        <dbReference type="SAM" id="MobiDB-lite"/>
    </source>
</evidence>
<dbReference type="Proteomes" id="UP000244240">
    <property type="component" value="Unassembled WGS sequence"/>
</dbReference>
<dbReference type="EMBL" id="QBKR01000014">
    <property type="protein sequence ID" value="PTX58861.1"/>
    <property type="molecule type" value="Genomic_DNA"/>
</dbReference>
<dbReference type="OrthoDB" id="2988150at2"/>
<evidence type="ECO:0000313" key="2">
    <source>
        <dbReference type="EMBL" id="PTX58861.1"/>
    </source>
</evidence>
<protein>
    <submittedName>
        <fullName evidence="2">Uncharacterized protein</fullName>
    </submittedName>
</protein>
<organism evidence="2 3">
    <name type="scientific">Melghirimyces profundicolus</name>
    <dbReference type="NCBI Taxonomy" id="1242148"/>
    <lineage>
        <taxon>Bacteria</taxon>
        <taxon>Bacillati</taxon>
        <taxon>Bacillota</taxon>
        <taxon>Bacilli</taxon>
        <taxon>Bacillales</taxon>
        <taxon>Thermoactinomycetaceae</taxon>
        <taxon>Melghirimyces</taxon>
    </lineage>
</organism>
<name>A0A2T6BS13_9BACL</name>
<accession>A0A2T6BS13</accession>
<gene>
    <name evidence="2" type="ORF">C8P63_11443</name>
</gene>
<proteinExistence type="predicted"/>